<sequence length="548" mass="62682">MTDVKKVHQQEDGLDEDVNQPYYTAYKDEINAEIDEIMSMRQEDGSELPNKRIKKLIKAVHAKYRKLYTTTQQEERHANQQRQMEASLAGLPERMQPYTGLTQRLKIKDFPYYKTTEKPVTVYGWCHRVRVSSPKLAFVVLRDGTGYCQLVLNEVCMATRIVQTSLRTEAAVKAVGTLVTDERAQGGYEIQCLYFDIIGPSSGEFETRITPESGPDARARERHLIHRGEHGSAILKARGRILRAFRNHFYFKGWTEVTPPTIVNTECEGGSSLFKVDFYGEDAYLTQSSQLYLESVISALGDVYCILPSYRAEKSNTRRHLSEFTHLETEHPFITFSDLLGIIEDFVISVVTELKNDKQFYPLIQFLNGDNFDKIASNLKKPFKRMRHSEGIDWLNAHGITKEDGTAFGYDDDIPEAQERKMIDTIGEPVFLTHFPAHLKSFYMTRCSDDPSSPDHLLTESVDLLVPTVGEIVGGSMRKWTYEDTYKAFLDAGMPIERYYWYLDTRKFGGCPHGGMGLGLERFICWLLGIYTVRDTVLYPRAPGLIEP</sequence>
<name>A0A132NP42_GIAIN</name>
<evidence type="ECO:0000256" key="3">
    <source>
        <dbReference type="ARBA" id="ARBA00012816"/>
    </source>
</evidence>
<organism evidence="14 15">
    <name type="scientific">Giardia duodenalis assemblage B</name>
    <dbReference type="NCBI Taxonomy" id="1394984"/>
    <lineage>
        <taxon>Eukaryota</taxon>
        <taxon>Metamonada</taxon>
        <taxon>Diplomonadida</taxon>
        <taxon>Hexamitidae</taxon>
        <taxon>Giardiinae</taxon>
        <taxon>Giardia</taxon>
    </lineage>
</organism>
<dbReference type="Pfam" id="PF00152">
    <property type="entry name" value="tRNA-synt_2"/>
    <property type="match status" value="1"/>
</dbReference>
<dbReference type="VEuPathDB" id="GiardiaDB:QR46_4228"/>
<evidence type="ECO:0000256" key="12">
    <source>
        <dbReference type="SAM" id="MobiDB-lite"/>
    </source>
</evidence>
<evidence type="ECO:0000256" key="11">
    <source>
        <dbReference type="ARBA" id="ARBA00047844"/>
    </source>
</evidence>
<dbReference type="GO" id="GO:0003676">
    <property type="term" value="F:nucleic acid binding"/>
    <property type="evidence" value="ECO:0007669"/>
    <property type="project" value="InterPro"/>
</dbReference>
<dbReference type="CDD" id="cd04323">
    <property type="entry name" value="AsnRS_cyto_like_N"/>
    <property type="match status" value="1"/>
</dbReference>
<keyword evidence="6" id="KW-0547">Nucleotide-binding</keyword>
<feature type="compositionally biased region" description="Basic and acidic residues" evidence="12">
    <location>
        <begin position="1"/>
        <end position="11"/>
    </location>
</feature>
<keyword evidence="5" id="KW-0436">Ligase</keyword>
<evidence type="ECO:0000256" key="8">
    <source>
        <dbReference type="ARBA" id="ARBA00022917"/>
    </source>
</evidence>
<evidence type="ECO:0000259" key="13">
    <source>
        <dbReference type="PROSITE" id="PS50862"/>
    </source>
</evidence>
<evidence type="ECO:0000256" key="6">
    <source>
        <dbReference type="ARBA" id="ARBA00022741"/>
    </source>
</evidence>
<comment type="catalytic activity">
    <reaction evidence="11">
        <text>tRNA(Asn) + L-asparagine + ATP = L-asparaginyl-tRNA(Asn) + AMP + diphosphate + H(+)</text>
        <dbReference type="Rhea" id="RHEA:11180"/>
        <dbReference type="Rhea" id="RHEA-COMP:9659"/>
        <dbReference type="Rhea" id="RHEA-COMP:9674"/>
        <dbReference type="ChEBI" id="CHEBI:15378"/>
        <dbReference type="ChEBI" id="CHEBI:30616"/>
        <dbReference type="ChEBI" id="CHEBI:33019"/>
        <dbReference type="ChEBI" id="CHEBI:58048"/>
        <dbReference type="ChEBI" id="CHEBI:78442"/>
        <dbReference type="ChEBI" id="CHEBI:78515"/>
        <dbReference type="ChEBI" id="CHEBI:456215"/>
        <dbReference type="EC" id="6.1.1.22"/>
    </reaction>
</comment>
<dbReference type="InterPro" id="IPR002312">
    <property type="entry name" value="Asp/Asn-tRNA-synth_IIb"/>
</dbReference>
<keyword evidence="4" id="KW-0963">Cytoplasm</keyword>
<evidence type="ECO:0000313" key="15">
    <source>
        <dbReference type="Proteomes" id="UP000070089"/>
    </source>
</evidence>
<dbReference type="PRINTS" id="PR01042">
    <property type="entry name" value="TRNASYNTHASP"/>
</dbReference>
<dbReference type="PROSITE" id="PS50862">
    <property type="entry name" value="AA_TRNA_LIGASE_II"/>
    <property type="match status" value="1"/>
</dbReference>
<dbReference type="InterPro" id="IPR012340">
    <property type="entry name" value="NA-bd_OB-fold"/>
</dbReference>
<feature type="region of interest" description="Disordered" evidence="12">
    <location>
        <begin position="1"/>
        <end position="20"/>
    </location>
</feature>
<feature type="domain" description="Aminoacyl-transfer RNA synthetases class-II family profile" evidence="13">
    <location>
        <begin position="240"/>
        <end position="540"/>
    </location>
</feature>
<evidence type="ECO:0000256" key="2">
    <source>
        <dbReference type="ARBA" id="ARBA00008226"/>
    </source>
</evidence>
<dbReference type="SUPFAM" id="SSF55681">
    <property type="entry name" value="Class II aaRS and biotin synthetases"/>
    <property type="match status" value="1"/>
</dbReference>
<evidence type="ECO:0000256" key="4">
    <source>
        <dbReference type="ARBA" id="ARBA00022490"/>
    </source>
</evidence>
<evidence type="ECO:0000256" key="1">
    <source>
        <dbReference type="ARBA" id="ARBA00004496"/>
    </source>
</evidence>
<dbReference type="EC" id="6.1.1.22" evidence="3"/>
<comment type="similarity">
    <text evidence="2">Belongs to the class-II aminoacyl-tRNA synthetase family.</text>
</comment>
<dbReference type="InterPro" id="IPR004522">
    <property type="entry name" value="Asn-tRNA-ligase"/>
</dbReference>
<evidence type="ECO:0000256" key="10">
    <source>
        <dbReference type="ARBA" id="ARBA00029886"/>
    </source>
</evidence>
<gene>
    <name evidence="14" type="ORF">QR46_4228</name>
</gene>
<evidence type="ECO:0000313" key="14">
    <source>
        <dbReference type="EMBL" id="KWX11796.1"/>
    </source>
</evidence>
<reference evidence="14 15" key="1">
    <citation type="journal article" date="2015" name="Mol. Biochem. Parasitol.">
        <title>Identification of polymorphic genes for use in assemblage B genotyping assays through comparative genomics of multiple assemblage B Giardia duodenalis isolates.</title>
        <authorList>
            <person name="Wielinga C."/>
            <person name="Thompson R.C."/>
            <person name="Monis P."/>
            <person name="Ryan U."/>
        </authorList>
    </citation>
    <scope>NUCLEOTIDE SEQUENCE [LARGE SCALE GENOMIC DNA]</scope>
    <source>
        <strain evidence="14 15">BAH15c1</strain>
    </source>
</reference>
<evidence type="ECO:0000256" key="9">
    <source>
        <dbReference type="ARBA" id="ARBA00023146"/>
    </source>
</evidence>
<dbReference type="GO" id="GO:0005737">
    <property type="term" value="C:cytoplasm"/>
    <property type="evidence" value="ECO:0007669"/>
    <property type="project" value="UniProtKB-SubCell"/>
</dbReference>
<comment type="subcellular location">
    <subcellularLocation>
        <location evidence="1">Cytoplasm</location>
    </subcellularLocation>
</comment>
<dbReference type="Pfam" id="PF01336">
    <property type="entry name" value="tRNA_anti-codon"/>
    <property type="match status" value="1"/>
</dbReference>
<dbReference type="InterPro" id="IPR045864">
    <property type="entry name" value="aa-tRNA-synth_II/BPL/LPL"/>
</dbReference>
<dbReference type="OrthoDB" id="1931232at2759"/>
<dbReference type="GO" id="GO:0006421">
    <property type="term" value="P:asparaginyl-tRNA aminoacylation"/>
    <property type="evidence" value="ECO:0007669"/>
    <property type="project" value="InterPro"/>
</dbReference>
<keyword evidence="9 14" id="KW-0030">Aminoacyl-tRNA synthetase</keyword>
<accession>A0A132NP42</accession>
<dbReference type="InterPro" id="IPR004365">
    <property type="entry name" value="NA-bd_OB_tRNA"/>
</dbReference>
<dbReference type="GO" id="GO:0005524">
    <property type="term" value="F:ATP binding"/>
    <property type="evidence" value="ECO:0007669"/>
    <property type="project" value="UniProtKB-KW"/>
</dbReference>
<dbReference type="NCBIfam" id="TIGR00457">
    <property type="entry name" value="asnS"/>
    <property type="match status" value="1"/>
</dbReference>
<evidence type="ECO:0000256" key="7">
    <source>
        <dbReference type="ARBA" id="ARBA00022840"/>
    </source>
</evidence>
<dbReference type="PANTHER" id="PTHR22594:SF16">
    <property type="entry name" value="ASPARAGINE--TRNA LIGASE, CYTOPLASMIC"/>
    <property type="match status" value="1"/>
</dbReference>
<dbReference type="PANTHER" id="PTHR22594">
    <property type="entry name" value="ASPARTYL/LYSYL-TRNA SYNTHETASE"/>
    <property type="match status" value="1"/>
</dbReference>
<keyword evidence="8" id="KW-0648">Protein biosynthesis</keyword>
<dbReference type="EMBL" id="JXTI01000155">
    <property type="protein sequence ID" value="KWX11796.1"/>
    <property type="molecule type" value="Genomic_DNA"/>
</dbReference>
<dbReference type="Gene3D" id="2.40.50.140">
    <property type="entry name" value="Nucleic acid-binding proteins"/>
    <property type="match status" value="1"/>
</dbReference>
<dbReference type="Proteomes" id="UP000070089">
    <property type="component" value="Unassembled WGS sequence"/>
</dbReference>
<dbReference type="InterPro" id="IPR004364">
    <property type="entry name" value="Aa-tRNA-synt_II"/>
</dbReference>
<evidence type="ECO:0000256" key="5">
    <source>
        <dbReference type="ARBA" id="ARBA00022598"/>
    </source>
</evidence>
<dbReference type="InterPro" id="IPR006195">
    <property type="entry name" value="aa-tRNA-synth_II"/>
</dbReference>
<proteinExistence type="inferred from homology"/>
<keyword evidence="7" id="KW-0067">ATP-binding</keyword>
<dbReference type="Gene3D" id="3.30.930.10">
    <property type="entry name" value="Bira Bifunctional Protein, Domain 2"/>
    <property type="match status" value="1"/>
</dbReference>
<dbReference type="SUPFAM" id="SSF50249">
    <property type="entry name" value="Nucleic acid-binding proteins"/>
    <property type="match status" value="1"/>
</dbReference>
<dbReference type="AlphaFoldDB" id="A0A132NP42"/>
<comment type="caution">
    <text evidence="14">The sequence shown here is derived from an EMBL/GenBank/DDBJ whole genome shotgun (WGS) entry which is preliminary data.</text>
</comment>
<dbReference type="GO" id="GO:0004816">
    <property type="term" value="F:asparagine-tRNA ligase activity"/>
    <property type="evidence" value="ECO:0007669"/>
    <property type="project" value="UniProtKB-EC"/>
</dbReference>
<protein>
    <recommendedName>
        <fullName evidence="3">asparagine--tRNA ligase</fullName>
        <ecNumber evidence="3">6.1.1.22</ecNumber>
    </recommendedName>
    <alternativeName>
        <fullName evidence="10">Asparaginyl-tRNA synthetase</fullName>
    </alternativeName>
</protein>